<reference evidence="1 2" key="1">
    <citation type="submission" date="2021-01" db="EMBL/GenBank/DDBJ databases">
        <title>Cercospora kikuchii MAFF 305040 whole genome shotgun sequence.</title>
        <authorList>
            <person name="Kashiwa T."/>
            <person name="Suzuki T."/>
        </authorList>
    </citation>
    <scope>NUCLEOTIDE SEQUENCE [LARGE SCALE GENOMIC DNA]</scope>
    <source>
        <strain evidence="1 2">MAFF 305040</strain>
    </source>
</reference>
<dbReference type="Proteomes" id="UP000825890">
    <property type="component" value="Unassembled WGS sequence"/>
</dbReference>
<dbReference type="OrthoDB" id="3649486at2759"/>
<name>A0A9P3FBX8_9PEZI</name>
<gene>
    <name evidence="1" type="ORF">CKM354_000048300</name>
</gene>
<evidence type="ECO:0000313" key="1">
    <source>
        <dbReference type="EMBL" id="GIZ37020.1"/>
    </source>
</evidence>
<dbReference type="AlphaFoldDB" id="A0A9P3FBX8"/>
<sequence>MHLSHSEYRLVAALRESTEKLVEAKVAAAIQESINTVVDAKVAAALDAAKDEKNEESKKAEPMLDMAGMHCQILSNAKHLYPLLARRAVYHKLDFDVVTYGDDSGFHAAVVFVDEGYTRVLLKGPKALGEANALQKLLTMTSVQILDQLAAENKKDFDLPGNSECGWHDVQTGNGSFFCVVDQ</sequence>
<evidence type="ECO:0000313" key="2">
    <source>
        <dbReference type="Proteomes" id="UP000825890"/>
    </source>
</evidence>
<dbReference type="RefSeq" id="XP_044651507.1">
    <property type="nucleotide sequence ID" value="XM_044795572.1"/>
</dbReference>
<proteinExistence type="predicted"/>
<protein>
    <submittedName>
        <fullName evidence="1">Uncharacterized protein</fullName>
    </submittedName>
</protein>
<dbReference type="GeneID" id="68286058"/>
<keyword evidence="2" id="KW-1185">Reference proteome</keyword>
<comment type="caution">
    <text evidence="1">The sequence shown here is derived from an EMBL/GenBank/DDBJ whole genome shotgun (WGS) entry which is preliminary data.</text>
</comment>
<accession>A0A9P3FBX8</accession>
<organism evidence="1 2">
    <name type="scientific">Cercospora kikuchii</name>
    <dbReference type="NCBI Taxonomy" id="84275"/>
    <lineage>
        <taxon>Eukaryota</taxon>
        <taxon>Fungi</taxon>
        <taxon>Dikarya</taxon>
        <taxon>Ascomycota</taxon>
        <taxon>Pezizomycotina</taxon>
        <taxon>Dothideomycetes</taxon>
        <taxon>Dothideomycetidae</taxon>
        <taxon>Mycosphaerellales</taxon>
        <taxon>Mycosphaerellaceae</taxon>
        <taxon>Cercospora</taxon>
    </lineage>
</organism>
<dbReference type="EMBL" id="BOLY01000001">
    <property type="protein sequence ID" value="GIZ37020.1"/>
    <property type="molecule type" value="Genomic_DNA"/>
</dbReference>